<evidence type="ECO:0000256" key="8">
    <source>
        <dbReference type="SAM" id="SignalP"/>
    </source>
</evidence>
<dbReference type="Proteomes" id="UP000332933">
    <property type="component" value="Unassembled WGS sequence"/>
</dbReference>
<keyword evidence="4" id="KW-0479">Metal-binding</keyword>
<keyword evidence="5" id="KW-0378">Hydrolase</keyword>
<dbReference type="AlphaFoldDB" id="A0A485KA10"/>
<evidence type="ECO:0000259" key="9">
    <source>
        <dbReference type="Pfam" id="PF01431"/>
    </source>
</evidence>
<dbReference type="OrthoDB" id="6475849at2759"/>
<dbReference type="InterPro" id="IPR008753">
    <property type="entry name" value="Peptidase_M13_N"/>
</dbReference>
<reference evidence="11" key="2">
    <citation type="submission" date="2019-06" db="EMBL/GenBank/DDBJ databases">
        <title>Genomics analysis of Aphanomyces spp. identifies a new class of oomycete effector associated with host adaptation.</title>
        <authorList>
            <person name="Gaulin E."/>
        </authorList>
    </citation>
    <scope>NUCLEOTIDE SEQUENCE</scope>
    <source>
        <strain evidence="11">CBS 578.67</strain>
    </source>
</reference>
<dbReference type="Gene3D" id="1.10.1380.10">
    <property type="entry name" value="Neutral endopeptidase , domain2"/>
    <property type="match status" value="1"/>
</dbReference>
<protein>
    <submittedName>
        <fullName evidence="12">Aste57867_1678 protein</fullName>
    </submittedName>
</protein>
<dbReference type="Pfam" id="PF01431">
    <property type="entry name" value="Peptidase_M13"/>
    <property type="match status" value="1"/>
</dbReference>
<dbReference type="PANTHER" id="PTHR11733:SF167">
    <property type="entry name" value="FI17812P1-RELATED"/>
    <property type="match status" value="1"/>
</dbReference>
<keyword evidence="13" id="KW-1185">Reference proteome</keyword>
<dbReference type="InterPro" id="IPR042089">
    <property type="entry name" value="Peptidase_M13_dom_2"/>
</dbReference>
<dbReference type="SUPFAM" id="SSF55486">
    <property type="entry name" value="Metalloproteases ('zincins'), catalytic domain"/>
    <property type="match status" value="1"/>
</dbReference>
<keyword evidence="7" id="KW-0482">Metalloprotease</keyword>
<evidence type="ECO:0000256" key="3">
    <source>
        <dbReference type="ARBA" id="ARBA00022670"/>
    </source>
</evidence>
<dbReference type="Gene3D" id="3.40.390.10">
    <property type="entry name" value="Collagenase (Catalytic Domain)"/>
    <property type="match status" value="1"/>
</dbReference>
<reference evidence="12 13" key="1">
    <citation type="submission" date="2019-03" db="EMBL/GenBank/DDBJ databases">
        <authorList>
            <person name="Gaulin E."/>
            <person name="Dumas B."/>
        </authorList>
    </citation>
    <scope>NUCLEOTIDE SEQUENCE [LARGE SCALE GENOMIC DNA]</scope>
    <source>
        <strain evidence="12">CBS 568.67</strain>
    </source>
</reference>
<dbReference type="InterPro" id="IPR000718">
    <property type="entry name" value="Peptidase_M13"/>
</dbReference>
<dbReference type="GO" id="GO:0016485">
    <property type="term" value="P:protein processing"/>
    <property type="evidence" value="ECO:0007669"/>
    <property type="project" value="TreeGrafter"/>
</dbReference>
<organism evidence="12 13">
    <name type="scientific">Aphanomyces stellatus</name>
    <dbReference type="NCBI Taxonomy" id="120398"/>
    <lineage>
        <taxon>Eukaryota</taxon>
        <taxon>Sar</taxon>
        <taxon>Stramenopiles</taxon>
        <taxon>Oomycota</taxon>
        <taxon>Saprolegniomycetes</taxon>
        <taxon>Saprolegniales</taxon>
        <taxon>Verrucalvaceae</taxon>
        <taxon>Aphanomyces</taxon>
    </lineage>
</organism>
<evidence type="ECO:0000259" key="10">
    <source>
        <dbReference type="Pfam" id="PF05649"/>
    </source>
</evidence>
<evidence type="ECO:0000256" key="5">
    <source>
        <dbReference type="ARBA" id="ARBA00022801"/>
    </source>
</evidence>
<dbReference type="CDD" id="cd08662">
    <property type="entry name" value="M13"/>
    <property type="match status" value="1"/>
</dbReference>
<dbReference type="EMBL" id="CAADRA010000147">
    <property type="protein sequence ID" value="VFT78889.1"/>
    <property type="molecule type" value="Genomic_DNA"/>
</dbReference>
<evidence type="ECO:0000256" key="1">
    <source>
        <dbReference type="ARBA" id="ARBA00001947"/>
    </source>
</evidence>
<evidence type="ECO:0000256" key="4">
    <source>
        <dbReference type="ARBA" id="ARBA00022723"/>
    </source>
</evidence>
<keyword evidence="3" id="KW-0645">Protease</keyword>
<evidence type="ECO:0000313" key="12">
    <source>
        <dbReference type="EMBL" id="VFT78889.1"/>
    </source>
</evidence>
<dbReference type="PROSITE" id="PS51885">
    <property type="entry name" value="NEPRILYSIN"/>
    <property type="match status" value="1"/>
</dbReference>
<comment type="cofactor">
    <cofactor evidence="1">
        <name>Zn(2+)</name>
        <dbReference type="ChEBI" id="CHEBI:29105"/>
    </cofactor>
</comment>
<proteinExistence type="inferred from homology"/>
<keyword evidence="8" id="KW-0732">Signal</keyword>
<dbReference type="Pfam" id="PF05649">
    <property type="entry name" value="Peptidase_M13_N"/>
    <property type="match status" value="1"/>
</dbReference>
<comment type="similarity">
    <text evidence="2">Belongs to the peptidase M13 family.</text>
</comment>
<dbReference type="GO" id="GO:0005886">
    <property type="term" value="C:plasma membrane"/>
    <property type="evidence" value="ECO:0007669"/>
    <property type="project" value="TreeGrafter"/>
</dbReference>
<evidence type="ECO:0000313" key="11">
    <source>
        <dbReference type="EMBL" id="KAF0718462.1"/>
    </source>
</evidence>
<dbReference type="GO" id="GO:0046872">
    <property type="term" value="F:metal ion binding"/>
    <property type="evidence" value="ECO:0007669"/>
    <property type="project" value="UniProtKB-KW"/>
</dbReference>
<name>A0A485KA10_9STRA</name>
<keyword evidence="6" id="KW-0862">Zinc</keyword>
<dbReference type="EMBL" id="VJMH01000147">
    <property type="protein sequence ID" value="KAF0718462.1"/>
    <property type="molecule type" value="Genomic_DNA"/>
</dbReference>
<evidence type="ECO:0000256" key="7">
    <source>
        <dbReference type="ARBA" id="ARBA00023049"/>
    </source>
</evidence>
<dbReference type="InterPro" id="IPR018497">
    <property type="entry name" value="Peptidase_M13_C"/>
</dbReference>
<feature type="chain" id="PRO_5036115941" evidence="8">
    <location>
        <begin position="20"/>
        <end position="676"/>
    </location>
</feature>
<dbReference type="InterPro" id="IPR024079">
    <property type="entry name" value="MetalloPept_cat_dom_sf"/>
</dbReference>
<sequence>MVKVLTATVTLTTAAVAAASFGSLQSFPADVMARLDASVDPCDDFYQYSCGTWFKNTAISPTSGRAGMIAMLFEKGYDVAKEVLKTRRPKLSDFVDSCMDTKTLESLGLEPIAEDLEAIRTANSTAKLIQLSAQLAKRGTPAFTKPTVDIDEENPNAMVLWAEQGELTLDRVWYMDPNRWNFVLPAYKRYVTTLLKLAGKTDAQANAAFDTISAFERRLAGVQLSVVQAREAFAAGPQPVTFAQAAAQFPLTVGSFFDEFGMDTGAGWSGPSNKVILSSLEYFANAEALLASQPRDTIAAVMEFRVLHFSAKYLAPAFKTANWQLFGQVLKGQQKETPRDTFCIDEATDLIGEVLGEYFLKATFNTTTADFADKMVKNIEKSFEVGLDKSDWLDDVTRKNAKTKLSKFTHIIGGSKDPELYPTVQFDRKAFLQTRQQIVNMNLDKDIGKIGKKPRKDQLGMAPSVVNAFYHPLYNEIFFPAGILQAPFFDGSFDPAQNYGAIGMVMGHEVTHGFDVMGRNFDGDGFQGAGWWTAQADEAFTKRVQCIQDQYSAFEVFSDVTPGKKIGNVDGRLTLPETIADNGGLKSSFRAWQEYMKTATTPYDKETAEKLFFVAYAQKDCAKNSDGFMSYQLTDVHPPSRFRVWGAVQNNNEFARVFKCPANSKMNPTKKCLLWE</sequence>
<feature type="domain" description="Peptidase M13 C-terminal" evidence="9">
    <location>
        <begin position="467"/>
        <end position="672"/>
    </location>
</feature>
<dbReference type="PRINTS" id="PR00786">
    <property type="entry name" value="NEPRILYSIN"/>
</dbReference>
<dbReference type="PANTHER" id="PTHR11733">
    <property type="entry name" value="ZINC METALLOPROTEASE FAMILY M13 NEPRILYSIN-RELATED"/>
    <property type="match status" value="1"/>
</dbReference>
<feature type="signal peptide" evidence="8">
    <location>
        <begin position="1"/>
        <end position="19"/>
    </location>
</feature>
<accession>A0A485KA10</accession>
<evidence type="ECO:0000256" key="6">
    <source>
        <dbReference type="ARBA" id="ARBA00022833"/>
    </source>
</evidence>
<dbReference type="GO" id="GO:0004222">
    <property type="term" value="F:metalloendopeptidase activity"/>
    <property type="evidence" value="ECO:0007669"/>
    <property type="project" value="InterPro"/>
</dbReference>
<evidence type="ECO:0000256" key="2">
    <source>
        <dbReference type="ARBA" id="ARBA00007357"/>
    </source>
</evidence>
<evidence type="ECO:0000313" key="13">
    <source>
        <dbReference type="Proteomes" id="UP000332933"/>
    </source>
</evidence>
<gene>
    <name evidence="12" type="primary">Aste57867_1678</name>
    <name evidence="11" type="ORF">As57867_001676</name>
    <name evidence="12" type="ORF">ASTE57867_1678</name>
</gene>
<feature type="domain" description="Peptidase M13 N-terminal" evidence="10">
    <location>
        <begin position="41"/>
        <end position="413"/>
    </location>
</feature>